<evidence type="ECO:0000256" key="1">
    <source>
        <dbReference type="ARBA" id="ARBA00002121"/>
    </source>
</evidence>
<dbReference type="SMART" id="SM00904">
    <property type="entry name" value="Flavokinase"/>
    <property type="match status" value="1"/>
</dbReference>
<proteinExistence type="inferred from homology"/>
<dbReference type="NCBIfam" id="TIGR00083">
    <property type="entry name" value="ribF"/>
    <property type="match status" value="1"/>
</dbReference>
<dbReference type="Gene3D" id="2.40.30.30">
    <property type="entry name" value="Riboflavin kinase-like"/>
    <property type="match status" value="1"/>
</dbReference>
<evidence type="ECO:0000256" key="11">
    <source>
        <dbReference type="ARBA" id="ARBA00022840"/>
    </source>
</evidence>
<keyword evidence="4 15" id="KW-0285">Flavoprotein</keyword>
<keyword evidence="9 15" id="KW-0418">Kinase</keyword>
<dbReference type="PIRSF" id="PIRSF004491">
    <property type="entry name" value="FAD_Synth"/>
    <property type="match status" value="1"/>
</dbReference>
<evidence type="ECO:0000256" key="13">
    <source>
        <dbReference type="ARBA" id="ARBA00047880"/>
    </source>
</evidence>
<dbReference type="EMBL" id="LATL02000206">
    <property type="protein sequence ID" value="KKD35277.1"/>
    <property type="molecule type" value="Genomic_DNA"/>
</dbReference>
<dbReference type="Pfam" id="PF06574">
    <property type="entry name" value="FAD_syn"/>
    <property type="match status" value="2"/>
</dbReference>
<comment type="similarity">
    <text evidence="15">Belongs to the ribF family.</text>
</comment>
<comment type="caution">
    <text evidence="17">The sequence shown here is derived from an EMBL/GenBank/DDBJ whole genome shotgun (WGS) entry which is preliminary data.</text>
</comment>
<gene>
    <name evidence="17" type="ORF">WN50_26190</name>
</gene>
<keyword evidence="11 15" id="KW-0067">ATP-binding</keyword>
<keyword evidence="6 15" id="KW-0808">Transferase</keyword>
<dbReference type="PANTHER" id="PTHR22749">
    <property type="entry name" value="RIBOFLAVIN KINASE/FMN ADENYLYLTRANSFERASE"/>
    <property type="match status" value="1"/>
</dbReference>
<dbReference type="InterPro" id="IPR002606">
    <property type="entry name" value="Riboflavin_kinase_bac"/>
</dbReference>
<keyword evidence="7 15" id="KW-0548">Nucleotidyltransferase</keyword>
<dbReference type="PANTHER" id="PTHR22749:SF6">
    <property type="entry name" value="RIBOFLAVIN KINASE"/>
    <property type="match status" value="1"/>
</dbReference>
<evidence type="ECO:0000313" key="18">
    <source>
        <dbReference type="Proteomes" id="UP000033607"/>
    </source>
</evidence>
<dbReference type="EC" id="2.7.7.2" evidence="15"/>
<evidence type="ECO:0000256" key="6">
    <source>
        <dbReference type="ARBA" id="ARBA00022679"/>
    </source>
</evidence>
<evidence type="ECO:0000256" key="10">
    <source>
        <dbReference type="ARBA" id="ARBA00022827"/>
    </source>
</evidence>
<dbReference type="InterPro" id="IPR023468">
    <property type="entry name" value="Riboflavin_kinase"/>
</dbReference>
<keyword evidence="10 15" id="KW-0274">FAD</keyword>
<evidence type="ECO:0000256" key="4">
    <source>
        <dbReference type="ARBA" id="ARBA00022630"/>
    </source>
</evidence>
<dbReference type="GO" id="GO:0006747">
    <property type="term" value="P:FAD biosynthetic process"/>
    <property type="evidence" value="ECO:0007669"/>
    <property type="project" value="UniProtKB-UniRule"/>
</dbReference>
<comment type="catalytic activity">
    <reaction evidence="13 15">
        <text>riboflavin + ATP = FMN + ADP + H(+)</text>
        <dbReference type="Rhea" id="RHEA:14357"/>
        <dbReference type="ChEBI" id="CHEBI:15378"/>
        <dbReference type="ChEBI" id="CHEBI:30616"/>
        <dbReference type="ChEBI" id="CHEBI:57986"/>
        <dbReference type="ChEBI" id="CHEBI:58210"/>
        <dbReference type="ChEBI" id="CHEBI:456216"/>
        <dbReference type="EC" id="2.7.1.26"/>
    </reaction>
</comment>
<evidence type="ECO:0000256" key="5">
    <source>
        <dbReference type="ARBA" id="ARBA00022643"/>
    </source>
</evidence>
<protein>
    <recommendedName>
        <fullName evidence="15">Riboflavin biosynthesis protein</fullName>
    </recommendedName>
    <domain>
        <recommendedName>
            <fullName evidence="15">Riboflavin kinase</fullName>
            <ecNumber evidence="15">2.7.1.26</ecNumber>
        </recommendedName>
        <alternativeName>
            <fullName evidence="15">Flavokinase</fullName>
        </alternativeName>
    </domain>
    <domain>
        <recommendedName>
            <fullName evidence="15">FMN adenylyltransferase</fullName>
            <ecNumber evidence="15">2.7.7.2</ecNumber>
        </recommendedName>
        <alternativeName>
            <fullName evidence="15">FAD pyrophosphorylase</fullName>
        </alternativeName>
        <alternativeName>
            <fullName evidence="15">FAD synthase</fullName>
        </alternativeName>
    </domain>
</protein>
<dbReference type="Proteomes" id="UP000033607">
    <property type="component" value="Unassembled WGS sequence"/>
</dbReference>
<evidence type="ECO:0000313" key="17">
    <source>
        <dbReference type="EMBL" id="KKD35277.1"/>
    </source>
</evidence>
<dbReference type="GO" id="GO:0003919">
    <property type="term" value="F:FMN adenylyltransferase activity"/>
    <property type="evidence" value="ECO:0007669"/>
    <property type="project" value="UniProtKB-UniRule"/>
</dbReference>
<comment type="catalytic activity">
    <reaction evidence="14 15">
        <text>FMN + ATP + H(+) = FAD + diphosphate</text>
        <dbReference type="Rhea" id="RHEA:17237"/>
        <dbReference type="ChEBI" id="CHEBI:15378"/>
        <dbReference type="ChEBI" id="CHEBI:30616"/>
        <dbReference type="ChEBI" id="CHEBI:33019"/>
        <dbReference type="ChEBI" id="CHEBI:57692"/>
        <dbReference type="ChEBI" id="CHEBI:58210"/>
        <dbReference type="EC" id="2.7.7.2"/>
    </reaction>
</comment>
<comment type="function">
    <text evidence="1">Catalyzes the phosphorylation of riboflavin to FMN followed by the adenylation of FMN to FAD.</text>
</comment>
<dbReference type="CDD" id="cd02064">
    <property type="entry name" value="FAD_synthetase_N"/>
    <property type="match status" value="1"/>
</dbReference>
<dbReference type="GO" id="GO:0009231">
    <property type="term" value="P:riboflavin biosynthetic process"/>
    <property type="evidence" value="ECO:0007669"/>
    <property type="project" value="InterPro"/>
</dbReference>
<dbReference type="UniPathway" id="UPA00276">
    <property type="reaction ID" value="UER00406"/>
</dbReference>
<dbReference type="EC" id="2.7.1.26" evidence="15"/>
<organism evidence="17 18">
    <name type="scientific">Limnoraphis robusta CS-951</name>
    <dbReference type="NCBI Taxonomy" id="1637645"/>
    <lineage>
        <taxon>Bacteria</taxon>
        <taxon>Bacillati</taxon>
        <taxon>Cyanobacteriota</taxon>
        <taxon>Cyanophyceae</taxon>
        <taxon>Oscillatoriophycideae</taxon>
        <taxon>Oscillatoriales</taxon>
        <taxon>Sirenicapillariaceae</taxon>
        <taxon>Limnoraphis</taxon>
    </lineage>
</organism>
<evidence type="ECO:0000256" key="2">
    <source>
        <dbReference type="ARBA" id="ARBA00004726"/>
    </source>
</evidence>
<dbReference type="GO" id="GO:0008531">
    <property type="term" value="F:riboflavin kinase activity"/>
    <property type="evidence" value="ECO:0007669"/>
    <property type="project" value="UniProtKB-UniRule"/>
</dbReference>
<evidence type="ECO:0000256" key="8">
    <source>
        <dbReference type="ARBA" id="ARBA00022741"/>
    </source>
</evidence>
<dbReference type="GO" id="GO:0009398">
    <property type="term" value="P:FMN biosynthetic process"/>
    <property type="evidence" value="ECO:0007669"/>
    <property type="project" value="UniProtKB-UniRule"/>
</dbReference>
<evidence type="ECO:0000256" key="3">
    <source>
        <dbReference type="ARBA" id="ARBA00005201"/>
    </source>
</evidence>
<dbReference type="FunFam" id="2.40.30.30:FF:000003">
    <property type="entry name" value="Riboflavin biosynthesis protein"/>
    <property type="match status" value="1"/>
</dbReference>
<comment type="pathway">
    <text evidence="2 15">Cofactor biosynthesis; FAD biosynthesis; FAD from FMN: step 1/1.</text>
</comment>
<dbReference type="InterPro" id="IPR015864">
    <property type="entry name" value="FAD_synthase"/>
</dbReference>
<evidence type="ECO:0000259" key="16">
    <source>
        <dbReference type="SMART" id="SM00904"/>
    </source>
</evidence>
<dbReference type="OrthoDB" id="9803667at2"/>
<dbReference type="Pfam" id="PF01687">
    <property type="entry name" value="Flavokinase"/>
    <property type="match status" value="1"/>
</dbReference>
<keyword evidence="5 15" id="KW-0288">FMN</keyword>
<dbReference type="UniPathway" id="UPA00277">
    <property type="reaction ID" value="UER00407"/>
</dbReference>
<dbReference type="SUPFAM" id="SSF82114">
    <property type="entry name" value="Riboflavin kinase-like"/>
    <property type="match status" value="1"/>
</dbReference>
<keyword evidence="8 15" id="KW-0547">Nucleotide-binding</keyword>
<dbReference type="RefSeq" id="WP_046281553.1">
    <property type="nucleotide sequence ID" value="NZ_LATL02000206.1"/>
</dbReference>
<dbReference type="PATRIC" id="fig|1637645.4.peg.4077"/>
<dbReference type="Gene3D" id="3.40.50.620">
    <property type="entry name" value="HUPs"/>
    <property type="match status" value="1"/>
</dbReference>
<evidence type="ECO:0000256" key="15">
    <source>
        <dbReference type="PIRNR" id="PIRNR004491"/>
    </source>
</evidence>
<dbReference type="InterPro" id="IPR023465">
    <property type="entry name" value="Riboflavin_kinase_dom_sf"/>
</dbReference>
<reference evidence="17 18" key="1">
    <citation type="submission" date="2015-06" db="EMBL/GenBank/DDBJ databases">
        <title>Draft genome assembly of filamentous brackish cyanobacterium Limnoraphis robusta strain CS-951.</title>
        <authorList>
            <person name="Willis A."/>
            <person name="Parks M."/>
            <person name="Burford M.A."/>
        </authorList>
    </citation>
    <scope>NUCLEOTIDE SEQUENCE [LARGE SCALE GENOMIC DNA]</scope>
    <source>
        <strain evidence="17 18">CS-951</strain>
    </source>
</reference>
<keyword evidence="12" id="KW-0511">Multifunctional enzyme</keyword>
<dbReference type="SUPFAM" id="SSF52374">
    <property type="entry name" value="Nucleotidylyl transferase"/>
    <property type="match status" value="2"/>
</dbReference>
<dbReference type="AlphaFoldDB" id="A0A0F5Y9G4"/>
<evidence type="ECO:0000256" key="12">
    <source>
        <dbReference type="ARBA" id="ARBA00023268"/>
    </source>
</evidence>
<dbReference type="GO" id="GO:0005524">
    <property type="term" value="F:ATP binding"/>
    <property type="evidence" value="ECO:0007669"/>
    <property type="project" value="UniProtKB-UniRule"/>
</dbReference>
<evidence type="ECO:0000256" key="14">
    <source>
        <dbReference type="ARBA" id="ARBA00049494"/>
    </source>
</evidence>
<dbReference type="NCBIfam" id="NF004160">
    <property type="entry name" value="PRK05627.1-3"/>
    <property type="match status" value="1"/>
</dbReference>
<feature type="domain" description="Riboflavin kinase" evidence="16">
    <location>
        <begin position="231"/>
        <end position="360"/>
    </location>
</feature>
<name>A0A0F5Y9G4_9CYAN</name>
<sequence length="363" mass="40393">MWITSSLNTVLTPTAVALGNFDGIHRGHRQVIQPILKLFESASSPLSTPQQPEILLTQADSLWQPPSLFHQQRSGLSLTPEENFLDSDTRETQQHYATVVTFHPHPQEFFTGQSKKLLTPIDEKIEYLQGMGVEQMVLLAFDQQLASLSPHEFVEEILIKHLQATHVAIGFDFRFGKGRTGTARDLQLIGAANGVDVIIVDRYPCEQGERISSSMIRQALEVGNLQRAYQLLGRYYTLVGQVVQGQQLGRTLGFPTANLQLPAEKFLPNYGVYAVEVSSPGEPSNLETNPAVMNIGCRPTVEGEKPTVEVHLLGWSGDLYGQTLKVCLKEFLRPEQKFASLDELKAQIAEDCVRAEKVLNSEQ</sequence>
<dbReference type="InterPro" id="IPR015865">
    <property type="entry name" value="Riboflavin_kinase_bac/euk"/>
</dbReference>
<dbReference type="InterPro" id="IPR014729">
    <property type="entry name" value="Rossmann-like_a/b/a_fold"/>
</dbReference>
<evidence type="ECO:0000256" key="9">
    <source>
        <dbReference type="ARBA" id="ARBA00022777"/>
    </source>
</evidence>
<evidence type="ECO:0000256" key="7">
    <source>
        <dbReference type="ARBA" id="ARBA00022695"/>
    </source>
</evidence>
<comment type="pathway">
    <text evidence="3 15">Cofactor biosynthesis; FMN biosynthesis; FMN from riboflavin (ATP route): step 1/1.</text>
</comment>
<accession>A0A0F5Y9G4</accession>